<dbReference type="VEuPathDB" id="MicrosporidiaDB:AAJ76_3700039815"/>
<dbReference type="RefSeq" id="XP_024330727.1">
    <property type="nucleotide sequence ID" value="XM_024475373.1"/>
</dbReference>
<gene>
    <name evidence="1" type="ORF">AAJ76_3700039815</name>
</gene>
<dbReference type="GeneID" id="36320314"/>
<dbReference type="OrthoDB" id="2196219at2759"/>
<dbReference type="Proteomes" id="UP000034350">
    <property type="component" value="Unassembled WGS sequence"/>
</dbReference>
<proteinExistence type="predicted"/>
<dbReference type="EMBL" id="JPQZ01000037">
    <property type="protein sequence ID" value="KKO74985.1"/>
    <property type="molecule type" value="Genomic_DNA"/>
</dbReference>
<evidence type="ECO:0000313" key="2">
    <source>
        <dbReference type="Proteomes" id="UP000034350"/>
    </source>
</evidence>
<organism evidence="1 2">
    <name type="scientific">Vairimorpha ceranae</name>
    <dbReference type="NCBI Taxonomy" id="40302"/>
    <lineage>
        <taxon>Eukaryota</taxon>
        <taxon>Fungi</taxon>
        <taxon>Fungi incertae sedis</taxon>
        <taxon>Microsporidia</taxon>
        <taxon>Nosematidae</taxon>
        <taxon>Vairimorpha</taxon>
    </lineage>
</organism>
<accession>A0A0F9WDW9</accession>
<protein>
    <submittedName>
        <fullName evidence="1">Uncharacterized protein</fullName>
    </submittedName>
</protein>
<keyword evidence="2" id="KW-1185">Reference proteome</keyword>
<reference evidence="1 2" key="1">
    <citation type="journal article" date="2015" name="Environ. Microbiol.">
        <title>Genome analyses suggest the presence of polyploidy and recent human-driven expansions in eight global populations of the honeybee pathogen Nosema ceranae.</title>
        <authorList>
            <person name="Pelin A."/>
            <person name="Selman M."/>
            <person name="Aris-Brosou S."/>
            <person name="Farinelli L."/>
            <person name="Corradi N."/>
        </authorList>
    </citation>
    <scope>NUCLEOTIDE SEQUENCE [LARGE SCALE GENOMIC DNA]</scope>
    <source>
        <strain evidence="1 2">PA08 1199</strain>
    </source>
</reference>
<dbReference type="VEuPathDB" id="MicrosporidiaDB:G9O61_00g011020"/>
<dbReference type="AlphaFoldDB" id="A0A0F9WDW9"/>
<evidence type="ECO:0000313" key="1">
    <source>
        <dbReference type="EMBL" id="KKO74985.1"/>
    </source>
</evidence>
<comment type="caution">
    <text evidence="1">The sequence shown here is derived from an EMBL/GenBank/DDBJ whole genome shotgun (WGS) entry which is preliminary data.</text>
</comment>
<name>A0A0F9WDW9_9MICR</name>
<sequence length="112" mass="13086">MNTSMTSLPENIYPQYRARTTKKGRFLIEDYSDCVVKDYNKFIVNLKSCDLKQSKINEDNLKKIIKIIEIQNTQIKLIKEVIGKDDILCPFFNKTCDTINTLLDDVKSKFNE</sequence>